<reference evidence="2" key="1">
    <citation type="journal article" date="2020" name="Fungal Divers.">
        <title>Resolving the Mortierellaceae phylogeny through synthesis of multi-gene phylogenetics and phylogenomics.</title>
        <authorList>
            <person name="Vandepol N."/>
            <person name="Liber J."/>
            <person name="Desiro A."/>
            <person name="Na H."/>
            <person name="Kennedy M."/>
            <person name="Barry K."/>
            <person name="Grigoriev I.V."/>
            <person name="Miller A.N."/>
            <person name="O'Donnell K."/>
            <person name="Stajich J.E."/>
            <person name="Bonito G."/>
        </authorList>
    </citation>
    <scope>NUCLEOTIDE SEQUENCE</scope>
    <source>
        <strain evidence="2">KOD948</strain>
    </source>
</reference>
<organism evidence="2 3">
    <name type="scientific">Mortierella polycephala</name>
    <dbReference type="NCBI Taxonomy" id="41804"/>
    <lineage>
        <taxon>Eukaryota</taxon>
        <taxon>Fungi</taxon>
        <taxon>Fungi incertae sedis</taxon>
        <taxon>Mucoromycota</taxon>
        <taxon>Mortierellomycotina</taxon>
        <taxon>Mortierellomycetes</taxon>
        <taxon>Mortierellales</taxon>
        <taxon>Mortierellaceae</taxon>
        <taxon>Mortierella</taxon>
    </lineage>
</organism>
<feature type="region of interest" description="Disordered" evidence="1">
    <location>
        <begin position="195"/>
        <end position="245"/>
    </location>
</feature>
<comment type="caution">
    <text evidence="2">The sequence shown here is derived from an EMBL/GenBank/DDBJ whole genome shotgun (WGS) entry which is preliminary data.</text>
</comment>
<dbReference type="AlphaFoldDB" id="A0A9P6TVN0"/>
<feature type="region of interest" description="Disordered" evidence="1">
    <location>
        <begin position="44"/>
        <end position="64"/>
    </location>
</feature>
<feature type="compositionally biased region" description="Acidic residues" evidence="1">
    <location>
        <begin position="729"/>
        <end position="739"/>
    </location>
</feature>
<sequence length="868" mass="93207">NLLQKFKKAPSEFEDDHPEVYKTFNSSTSKNFHTLGGTASSLFKSGGGHHRSMTTTEVHHQKRALAHPHPLWSGSLSDQEGVSSTVFERRRGLSILSIVPNSNNLNNGCLGHTAGVTPTTPTMGVFFPLPKDADGAKSSSPTQQAAGRSSLDRHAMYTRRKKADKLSTFFGAQLTKQELSSQLDMEEEEEDIIVDGTTSQHRRSGSGSGFASQRTSNESNNSINGSKNLQPLRVNGPTVSSVNQLSHKDRSILWKRNKKLKTILGESLPESEVAHALTRPVLLSSFPAKLRGAGGQGSSIFGGNRGQRSSNTGKAMRKKRQGSLHGKESSLLTATDDGEEDDNEDGQEYEDEDDQGLGPDEMFGSNIGLVRNAAPSPGSVKGKNRIKKRAVNAVVRPRRLSTASATSSGSRNQLQVLRTAKGSSTGLNRPKSMRSLESFHTIDSIVSAVHDVDGDGDTDDIDGFVQYSNSGRRRKSSVRPLGHSQSLYVRNLSATTDIDRAEALSRFRHKKKMDKIQQFMGDRVPEQDLWMGTVGRVRTQEMMDRQLFSPTSSNFAFSKQGAIGASSSSTGATAATAGAASGGKPVLFNRHTFHRRNKSKSSGEALQAENKTANTQGITDGGAFEKSPTDPTALNGAPEDQQRKQKQHNRQSAVSKLRRQLASPTATTADRVASPRTHTRGSSSLSGIGQLMLSGPSSPAMAAGPASPRVPSSVDGEKFGGVGGNENQCSEDEDDDDDEPTHKILPRLRAMSGEDQERFLKRAEKLEKYFGQIPPSAFLESNLATFPGSSYSGSELIGVEEGQQRQQGESTAPASTQRSLFELAELLASVDNGNNVVGGANDCDKRMSADAAVDTLAVAKVASTPVPC</sequence>
<feature type="region of interest" description="Disordered" evidence="1">
    <location>
        <begin position="563"/>
        <end position="741"/>
    </location>
</feature>
<protein>
    <submittedName>
        <fullName evidence="2">Uncharacterized protein</fullName>
    </submittedName>
</protein>
<gene>
    <name evidence="2" type="ORF">BG011_000414</name>
</gene>
<feature type="compositionally biased region" description="Polar residues" evidence="1">
    <location>
        <begin position="209"/>
        <end position="229"/>
    </location>
</feature>
<keyword evidence="3" id="KW-1185">Reference proteome</keyword>
<feature type="non-terminal residue" evidence="2">
    <location>
        <position position="1"/>
    </location>
</feature>
<feature type="compositionally biased region" description="Low complexity" evidence="1">
    <location>
        <begin position="694"/>
        <end position="707"/>
    </location>
</feature>
<accession>A0A9P6TVN0</accession>
<feature type="region of interest" description="Disordered" evidence="1">
    <location>
        <begin position="128"/>
        <end position="154"/>
    </location>
</feature>
<name>A0A9P6TVN0_9FUNG</name>
<feature type="compositionally biased region" description="Polar residues" evidence="1">
    <location>
        <begin position="600"/>
        <end position="618"/>
    </location>
</feature>
<feature type="compositionally biased region" description="Low complexity" evidence="1">
    <location>
        <begin position="563"/>
        <end position="583"/>
    </location>
</feature>
<dbReference type="OrthoDB" id="196547at2759"/>
<dbReference type="Proteomes" id="UP000726737">
    <property type="component" value="Unassembled WGS sequence"/>
</dbReference>
<proteinExistence type="predicted"/>
<evidence type="ECO:0000256" key="1">
    <source>
        <dbReference type="SAM" id="MobiDB-lite"/>
    </source>
</evidence>
<dbReference type="EMBL" id="JAAAJA010001081">
    <property type="protein sequence ID" value="KAG0248161.1"/>
    <property type="molecule type" value="Genomic_DNA"/>
</dbReference>
<feature type="compositionally biased region" description="Acidic residues" evidence="1">
    <location>
        <begin position="336"/>
        <end position="355"/>
    </location>
</feature>
<feature type="compositionally biased region" description="Polar residues" evidence="1">
    <location>
        <begin position="137"/>
        <end position="147"/>
    </location>
</feature>
<evidence type="ECO:0000313" key="2">
    <source>
        <dbReference type="EMBL" id="KAG0248161.1"/>
    </source>
</evidence>
<evidence type="ECO:0000313" key="3">
    <source>
        <dbReference type="Proteomes" id="UP000726737"/>
    </source>
</evidence>
<feature type="region of interest" description="Disordered" evidence="1">
    <location>
        <begin position="293"/>
        <end position="385"/>
    </location>
</feature>